<proteinExistence type="predicted"/>
<dbReference type="Proteomes" id="UP000587760">
    <property type="component" value="Unassembled WGS sequence"/>
</dbReference>
<name>A0A841RCH6_9SPIO</name>
<reference evidence="3 4" key="1">
    <citation type="submission" date="2020-08" db="EMBL/GenBank/DDBJ databases">
        <title>Genomic Encyclopedia of Type Strains, Phase IV (KMG-IV): sequencing the most valuable type-strain genomes for metagenomic binning, comparative biology and taxonomic classification.</title>
        <authorList>
            <person name="Goeker M."/>
        </authorList>
    </citation>
    <scope>NUCLEOTIDE SEQUENCE [LARGE SCALE GENOMIC DNA]</scope>
    <source>
        <strain evidence="3 4">DSM 2461</strain>
    </source>
</reference>
<comment type="caution">
    <text evidence="3">The sequence shown here is derived from an EMBL/GenBank/DDBJ whole genome shotgun (WGS) entry which is preliminary data.</text>
</comment>
<dbReference type="RefSeq" id="WP_184745936.1">
    <property type="nucleotide sequence ID" value="NZ_JACHGJ010000002.1"/>
</dbReference>
<keyword evidence="4" id="KW-1185">Reference proteome</keyword>
<dbReference type="Pfam" id="PF22746">
    <property type="entry name" value="SHOCT-like_DUF2089-C"/>
    <property type="match status" value="1"/>
</dbReference>
<feature type="domain" description="YvlB/LiaX N-terminal" evidence="2">
    <location>
        <begin position="3"/>
        <end position="34"/>
    </location>
</feature>
<dbReference type="InterPro" id="IPR025164">
    <property type="entry name" value="Toastrack_DUF4097"/>
</dbReference>
<dbReference type="AlphaFoldDB" id="A0A841RCH6"/>
<evidence type="ECO:0000259" key="1">
    <source>
        <dbReference type="Pfam" id="PF13349"/>
    </source>
</evidence>
<organism evidence="3 4">
    <name type="scientific">Spirochaeta isovalerica</name>
    <dbReference type="NCBI Taxonomy" id="150"/>
    <lineage>
        <taxon>Bacteria</taxon>
        <taxon>Pseudomonadati</taxon>
        <taxon>Spirochaetota</taxon>
        <taxon>Spirochaetia</taxon>
        <taxon>Spirochaetales</taxon>
        <taxon>Spirochaetaceae</taxon>
        <taxon>Spirochaeta</taxon>
    </lineage>
</organism>
<gene>
    <name evidence="3" type="ORF">HNR50_001760</name>
</gene>
<dbReference type="EMBL" id="JACHGJ010000002">
    <property type="protein sequence ID" value="MBB6480102.1"/>
    <property type="molecule type" value="Genomic_DNA"/>
</dbReference>
<accession>A0A841RCH6</accession>
<feature type="domain" description="DUF4097" evidence="1">
    <location>
        <begin position="158"/>
        <end position="293"/>
    </location>
</feature>
<sequence length="300" mass="33175">MKEERLEILKMLQEGIISAEEAEKLLSALDKGEKDSRHRHNSEETFSFGNFFSNFDKGFSDLGKAVGDLFENISISGKYRDFTPVAMEDNRFTPGEGVRIEISQPGRGFFNGNSDISVIASPDKAIHIIEGDCEVLRKNGVIALLCSEDCKITIPENMGEVAVQLFNGSIEIDRIDAPVRVETVNGDIVLKNCSRPAKLKTVSGRIESRISGKYKGKMELNTVSGKIGLFIPRSFSGLCESTTISGNVSCHVRENMAEERGSEDFRKSVHFRFGEGDRTNKVLCRTVSGNVELESDEYTG</sequence>
<evidence type="ECO:0000259" key="2">
    <source>
        <dbReference type="Pfam" id="PF22746"/>
    </source>
</evidence>
<dbReference type="InterPro" id="IPR053959">
    <property type="entry name" value="YvlB/LiaX_N"/>
</dbReference>
<dbReference type="Pfam" id="PF13349">
    <property type="entry name" value="DUF4097"/>
    <property type="match status" value="1"/>
</dbReference>
<protein>
    <submittedName>
        <fullName evidence="3">DUF4097 and DUF4098 domain-containing protein YvlB</fullName>
    </submittedName>
</protein>
<evidence type="ECO:0000313" key="3">
    <source>
        <dbReference type="EMBL" id="MBB6480102.1"/>
    </source>
</evidence>
<evidence type="ECO:0000313" key="4">
    <source>
        <dbReference type="Proteomes" id="UP000587760"/>
    </source>
</evidence>